<evidence type="ECO:0000313" key="2">
    <source>
        <dbReference type="EMBL" id="OGC63709.1"/>
    </source>
</evidence>
<keyword evidence="1" id="KW-0812">Transmembrane</keyword>
<keyword evidence="1" id="KW-1133">Transmembrane helix</keyword>
<protein>
    <submittedName>
        <fullName evidence="2">Uncharacterized protein</fullName>
    </submittedName>
</protein>
<evidence type="ECO:0000256" key="1">
    <source>
        <dbReference type="SAM" id="Phobius"/>
    </source>
</evidence>
<dbReference type="EMBL" id="MEVT01000004">
    <property type="protein sequence ID" value="OGC63709.1"/>
    <property type="molecule type" value="Genomic_DNA"/>
</dbReference>
<feature type="transmembrane region" description="Helical" evidence="1">
    <location>
        <begin position="45"/>
        <end position="69"/>
    </location>
</feature>
<sequence>MKKQFMLYVEYVFAQWNYLVMLMLGGVFFGVWLVTITIPNTTVKLIGIAFLLSGCISSGIAIYNPLSYFKNEKYRCKRAHLEELSHKMDWLVANMCKACKKGSLPKTQASDLILFLISYYMAGGDLEHKIEELNKSSYILLFTTNTQGTSVHIESKPGAPAMMITVCIGNDLKHLAEGEFCS</sequence>
<evidence type="ECO:0000313" key="3">
    <source>
        <dbReference type="Proteomes" id="UP000176614"/>
    </source>
</evidence>
<dbReference type="AlphaFoldDB" id="A0A1F4W2R2"/>
<reference evidence="2 3" key="1">
    <citation type="journal article" date="2016" name="Nat. Commun.">
        <title>Thousands of microbial genomes shed light on interconnected biogeochemical processes in an aquifer system.</title>
        <authorList>
            <person name="Anantharaman K."/>
            <person name="Brown C.T."/>
            <person name="Hug L.A."/>
            <person name="Sharon I."/>
            <person name="Castelle C.J."/>
            <person name="Probst A.J."/>
            <person name="Thomas B.C."/>
            <person name="Singh A."/>
            <person name="Wilkins M.J."/>
            <person name="Karaoz U."/>
            <person name="Brodie E.L."/>
            <person name="Williams K.H."/>
            <person name="Hubbard S.S."/>
            <person name="Banfield J.F."/>
        </authorList>
    </citation>
    <scope>NUCLEOTIDE SEQUENCE [LARGE SCALE GENOMIC DNA]</scope>
</reference>
<organism evidence="2 3">
    <name type="scientific">candidate division WWE3 bacterium RIFOXYA2_FULL_46_9</name>
    <dbReference type="NCBI Taxonomy" id="1802636"/>
    <lineage>
        <taxon>Bacteria</taxon>
        <taxon>Katanobacteria</taxon>
    </lineage>
</organism>
<name>A0A1F4W2R2_UNCKA</name>
<proteinExistence type="predicted"/>
<feature type="transmembrane region" description="Helical" evidence="1">
    <location>
        <begin position="12"/>
        <end position="33"/>
    </location>
</feature>
<keyword evidence="1" id="KW-0472">Membrane</keyword>
<gene>
    <name evidence="2" type="ORF">A2264_05020</name>
</gene>
<accession>A0A1F4W2R2</accession>
<comment type="caution">
    <text evidence="2">The sequence shown here is derived from an EMBL/GenBank/DDBJ whole genome shotgun (WGS) entry which is preliminary data.</text>
</comment>
<dbReference type="Proteomes" id="UP000176614">
    <property type="component" value="Unassembled WGS sequence"/>
</dbReference>